<evidence type="ECO:0000313" key="2">
    <source>
        <dbReference type="Proteomes" id="UP000663929"/>
    </source>
</evidence>
<dbReference type="InterPro" id="IPR019734">
    <property type="entry name" value="TPR_rpt"/>
</dbReference>
<proteinExistence type="predicted"/>
<name>A0A8A4TNU7_SULCO</name>
<dbReference type="EMBL" id="CP071793">
    <property type="protein sequence ID" value="QTD51223.1"/>
    <property type="molecule type" value="Genomic_DNA"/>
</dbReference>
<keyword evidence="2" id="KW-1185">Reference proteome</keyword>
<accession>A0A8A4TNU7</accession>
<reference evidence="1" key="1">
    <citation type="submission" date="2021-03" db="EMBL/GenBank/DDBJ databases">
        <title>Acanthopleuribacteraceae sp. M133.</title>
        <authorList>
            <person name="Wang G."/>
        </authorList>
    </citation>
    <scope>NUCLEOTIDE SEQUENCE</scope>
    <source>
        <strain evidence="1">M133</strain>
    </source>
</reference>
<dbReference type="KEGG" id="scor:J3U87_02030"/>
<gene>
    <name evidence="1" type="ORF">J3U87_02030</name>
</gene>
<dbReference type="Gene3D" id="1.25.40.10">
    <property type="entry name" value="Tetratricopeptide repeat domain"/>
    <property type="match status" value="1"/>
</dbReference>
<dbReference type="InterPro" id="IPR011990">
    <property type="entry name" value="TPR-like_helical_dom_sf"/>
</dbReference>
<dbReference type="SUPFAM" id="SSF48452">
    <property type="entry name" value="TPR-like"/>
    <property type="match status" value="1"/>
</dbReference>
<dbReference type="RefSeq" id="WP_237381353.1">
    <property type="nucleotide sequence ID" value="NZ_CP071793.1"/>
</dbReference>
<sequence length="332" mass="38847">MFLITWLLVFYDTKHADIFPDPQHYRQWSIVRQYLLDHDVDGLEAHLAQRGTTPYKYGLSLVSHINSNDAQWFFEELALATNDPEFVFGRAWIHWKKGNIPLAERDALFVLEQRPRPIVAARCNYLLGFVWTETNQYDKALEAFERAFTGYAALNKPASMLRTLKGFAYATINLGDLDAAESYLERALDLANQLNPHPNLGYFFELKTRISFAKGDYVESLRYSRLCYEEYAKINDLESMVSARINIGFFNVLNGNLREGIENALEADRHIKIHNFVRASRTNNAVWMLIYRCRNQDYQTLERDLKEWIAHQNDEMLESLRRFVTECECPDF</sequence>
<protein>
    <submittedName>
        <fullName evidence="1">Tetratricopeptide repeat protein</fullName>
    </submittedName>
</protein>
<evidence type="ECO:0000313" key="1">
    <source>
        <dbReference type="EMBL" id="QTD51223.1"/>
    </source>
</evidence>
<organism evidence="1 2">
    <name type="scientific">Sulfidibacter corallicola</name>
    <dbReference type="NCBI Taxonomy" id="2818388"/>
    <lineage>
        <taxon>Bacteria</taxon>
        <taxon>Pseudomonadati</taxon>
        <taxon>Acidobacteriota</taxon>
        <taxon>Holophagae</taxon>
        <taxon>Acanthopleuribacterales</taxon>
        <taxon>Acanthopleuribacteraceae</taxon>
        <taxon>Sulfidibacter</taxon>
    </lineage>
</organism>
<dbReference type="Pfam" id="PF13181">
    <property type="entry name" value="TPR_8"/>
    <property type="match status" value="1"/>
</dbReference>
<dbReference type="SMART" id="SM00028">
    <property type="entry name" value="TPR"/>
    <property type="match status" value="3"/>
</dbReference>
<dbReference type="Proteomes" id="UP000663929">
    <property type="component" value="Chromosome"/>
</dbReference>
<dbReference type="AlphaFoldDB" id="A0A8A4TNU7"/>